<feature type="region of interest" description="Disordered" evidence="1">
    <location>
        <begin position="1"/>
        <end position="22"/>
    </location>
</feature>
<evidence type="ECO:0000256" key="1">
    <source>
        <dbReference type="SAM" id="MobiDB-lite"/>
    </source>
</evidence>
<proteinExistence type="predicted"/>
<dbReference type="Proteomes" id="UP000192923">
    <property type="component" value="Unassembled WGS sequence"/>
</dbReference>
<name>A0A1Y6CZU8_9GAMM</name>
<sequence length="47" mass="5168">MEDSHDHPTPPAQSTFPAHRPDRRALMLAQSLMGKDSPAAMGFGYRS</sequence>
<dbReference type="STRING" id="1760988.SAMN02949497_3599"/>
<keyword evidence="3" id="KW-1185">Reference proteome</keyword>
<evidence type="ECO:0000313" key="2">
    <source>
        <dbReference type="EMBL" id="SMF96209.1"/>
    </source>
</evidence>
<gene>
    <name evidence="2" type="ORF">SAMN02949497_3599</name>
</gene>
<evidence type="ECO:0000313" key="3">
    <source>
        <dbReference type="Proteomes" id="UP000192923"/>
    </source>
</evidence>
<protein>
    <submittedName>
        <fullName evidence="2">Uncharacterized protein</fullName>
    </submittedName>
</protein>
<organism evidence="2 3">
    <name type="scientific">Methylomagnum ishizawai</name>
    <dbReference type="NCBI Taxonomy" id="1760988"/>
    <lineage>
        <taxon>Bacteria</taxon>
        <taxon>Pseudomonadati</taxon>
        <taxon>Pseudomonadota</taxon>
        <taxon>Gammaproteobacteria</taxon>
        <taxon>Methylococcales</taxon>
        <taxon>Methylococcaceae</taxon>
        <taxon>Methylomagnum</taxon>
    </lineage>
</organism>
<dbReference type="EMBL" id="FXAM01000001">
    <property type="protein sequence ID" value="SMF96209.1"/>
    <property type="molecule type" value="Genomic_DNA"/>
</dbReference>
<dbReference type="AlphaFoldDB" id="A0A1Y6CZU8"/>
<reference evidence="2 3" key="1">
    <citation type="submission" date="2016-12" db="EMBL/GenBank/DDBJ databases">
        <authorList>
            <person name="Song W.-J."/>
            <person name="Kurnit D.M."/>
        </authorList>
    </citation>
    <scope>NUCLEOTIDE SEQUENCE [LARGE SCALE GENOMIC DNA]</scope>
    <source>
        <strain evidence="2 3">175</strain>
    </source>
</reference>
<accession>A0A1Y6CZU8</accession>